<comment type="similarity">
    <text evidence="5">Belongs to the class-II pyridoxal-phosphate-dependent aminotransferase family. MalY/PatB cystathionine beta-lyase subfamily.</text>
</comment>
<proteinExistence type="inferred from homology"/>
<name>A0A2M8H9W9_9GAMM</name>
<dbReference type="NCBIfam" id="TIGR04350">
    <property type="entry name" value="C_S_lyase_PatB"/>
    <property type="match status" value="1"/>
</dbReference>
<reference evidence="7 8" key="1">
    <citation type="submission" date="2017-11" db="EMBL/GenBank/DDBJ databases">
        <title>Draft genome sequence of environmental isolate Aeromonas lusitania sp. nov. MDC 2473.</title>
        <authorList>
            <person name="Colston S.M."/>
            <person name="Navarro A."/>
            <person name="Martinez-Murcia A.J."/>
            <person name="Graf J."/>
        </authorList>
    </citation>
    <scope>NUCLEOTIDE SEQUENCE [LARGE SCALE GENOMIC DNA]</scope>
    <source>
        <strain evidence="7 8">MDC 2473</strain>
    </source>
</reference>
<dbReference type="InterPro" id="IPR015424">
    <property type="entry name" value="PyrdxlP-dep_Trfase"/>
</dbReference>
<dbReference type="InterPro" id="IPR027619">
    <property type="entry name" value="C-S_lyase_PatB-like"/>
</dbReference>
<dbReference type="InterPro" id="IPR015422">
    <property type="entry name" value="PyrdxlP-dep_Trfase_small"/>
</dbReference>
<gene>
    <name evidence="7" type="ORF">CUC44_09050</name>
</gene>
<dbReference type="AlphaFoldDB" id="A0A2M8H9W9"/>
<dbReference type="OrthoDB" id="3224382at2"/>
<evidence type="ECO:0000256" key="5">
    <source>
        <dbReference type="ARBA" id="ARBA00037974"/>
    </source>
</evidence>
<comment type="cofactor">
    <cofactor evidence="1">
        <name>pyridoxal 5'-phosphate</name>
        <dbReference type="ChEBI" id="CHEBI:597326"/>
    </cofactor>
</comment>
<dbReference type="InterPro" id="IPR015421">
    <property type="entry name" value="PyrdxlP-dep_Trfase_major"/>
</dbReference>
<dbReference type="EMBL" id="PGCP01000013">
    <property type="protein sequence ID" value="PJC93376.1"/>
    <property type="molecule type" value="Genomic_DNA"/>
</dbReference>
<keyword evidence="4" id="KW-0456">Lyase</keyword>
<evidence type="ECO:0000313" key="8">
    <source>
        <dbReference type="Proteomes" id="UP000232060"/>
    </source>
</evidence>
<dbReference type="EC" id="4.4.1.13" evidence="2"/>
<dbReference type="GO" id="GO:0047804">
    <property type="term" value="F:cysteine-S-conjugate beta-lyase activity"/>
    <property type="evidence" value="ECO:0007669"/>
    <property type="project" value="UniProtKB-EC"/>
</dbReference>
<protein>
    <recommendedName>
        <fullName evidence="2">cysteine-S-conjugate beta-lyase</fullName>
        <ecNumber evidence="2">4.4.1.13</ecNumber>
    </recommendedName>
</protein>
<dbReference type="RefSeq" id="WP_100859639.1">
    <property type="nucleotide sequence ID" value="NZ_PGCP01000013.1"/>
</dbReference>
<dbReference type="SUPFAM" id="SSF53383">
    <property type="entry name" value="PLP-dependent transferases"/>
    <property type="match status" value="1"/>
</dbReference>
<dbReference type="Pfam" id="PF00155">
    <property type="entry name" value="Aminotran_1_2"/>
    <property type="match status" value="1"/>
</dbReference>
<evidence type="ECO:0000256" key="1">
    <source>
        <dbReference type="ARBA" id="ARBA00001933"/>
    </source>
</evidence>
<feature type="domain" description="Aminotransferase class I/classII large" evidence="6">
    <location>
        <begin position="32"/>
        <end position="388"/>
    </location>
</feature>
<evidence type="ECO:0000256" key="3">
    <source>
        <dbReference type="ARBA" id="ARBA00022898"/>
    </source>
</evidence>
<evidence type="ECO:0000256" key="2">
    <source>
        <dbReference type="ARBA" id="ARBA00012224"/>
    </source>
</evidence>
<dbReference type="PANTHER" id="PTHR43525:SF1">
    <property type="entry name" value="PROTEIN MALY"/>
    <property type="match status" value="1"/>
</dbReference>
<keyword evidence="3" id="KW-0663">Pyridoxal phosphate</keyword>
<evidence type="ECO:0000256" key="4">
    <source>
        <dbReference type="ARBA" id="ARBA00023239"/>
    </source>
</evidence>
<organism evidence="7 8">
    <name type="scientific">Aeromonas lusitana</name>
    <dbReference type="NCBI Taxonomy" id="931529"/>
    <lineage>
        <taxon>Bacteria</taxon>
        <taxon>Pseudomonadati</taxon>
        <taxon>Pseudomonadota</taxon>
        <taxon>Gammaproteobacteria</taxon>
        <taxon>Aeromonadales</taxon>
        <taxon>Aeromonadaceae</taxon>
        <taxon>Aeromonas</taxon>
    </lineage>
</organism>
<evidence type="ECO:0000313" key="7">
    <source>
        <dbReference type="EMBL" id="PJC93376.1"/>
    </source>
</evidence>
<keyword evidence="8" id="KW-1185">Reference proteome</keyword>
<dbReference type="InterPro" id="IPR004839">
    <property type="entry name" value="Aminotransferase_I/II_large"/>
</dbReference>
<dbReference type="CDD" id="cd00609">
    <property type="entry name" value="AAT_like"/>
    <property type="match status" value="1"/>
</dbReference>
<accession>A0A2M8H9W9</accession>
<dbReference type="Proteomes" id="UP000232060">
    <property type="component" value="Unassembled WGS sequence"/>
</dbReference>
<dbReference type="Gene3D" id="3.90.1150.10">
    <property type="entry name" value="Aspartate Aminotransferase, domain 1"/>
    <property type="match status" value="1"/>
</dbReference>
<comment type="caution">
    <text evidence="7">The sequence shown here is derived from an EMBL/GenBank/DDBJ whole genome shotgun (WGS) entry which is preliminary data.</text>
</comment>
<dbReference type="PANTHER" id="PTHR43525">
    <property type="entry name" value="PROTEIN MALY"/>
    <property type="match status" value="1"/>
</dbReference>
<dbReference type="GO" id="GO:0030170">
    <property type="term" value="F:pyridoxal phosphate binding"/>
    <property type="evidence" value="ECO:0007669"/>
    <property type="project" value="InterPro"/>
</dbReference>
<dbReference type="InterPro" id="IPR051798">
    <property type="entry name" value="Class-II_PLP-Dep_Aminotrans"/>
</dbReference>
<evidence type="ECO:0000259" key="6">
    <source>
        <dbReference type="Pfam" id="PF00155"/>
    </source>
</evidence>
<sequence>MHQIYDFEREVDRHGTYCTQWDYVADRFGHADLLPFTISDMDLETAPCIRAALAKRLEHGVFGYSRWNHDDFKGAICNWFARRYGAELDADTLVYGPSVIYIIAQLIRLWSTPGEGVLVHTPAYDAFGNMLGANDRVLLSCPLVKREGNYHIDWDGFERLAARPDCSVLLLCNPHNPTGRVWTGDELSRMAAICQRHGVRVISDDIHMDMSFAPYTPWSEVAMDYGWALVSSGSKSFNIPALGGAYAFIPDAAARADYLRRLKAAHGLSSPPILGVLAHISAYHDGDAWLDALKIHLHDNLSRVANRLNGAFPAIDYRVPEGTYLVWIDLSGLGIDTAEKMDALQTLLVEKYRVAIMRGDTYGPEGRGFIRLNVGCSRKKLDKGLDALIGALTDLLGN</sequence>
<dbReference type="Gene3D" id="3.40.640.10">
    <property type="entry name" value="Type I PLP-dependent aspartate aminotransferase-like (Major domain)"/>
    <property type="match status" value="1"/>
</dbReference>